<feature type="compositionally biased region" description="Polar residues" evidence="7">
    <location>
        <begin position="1084"/>
        <end position="1094"/>
    </location>
</feature>
<dbReference type="SUPFAM" id="SSF50729">
    <property type="entry name" value="PH domain-like"/>
    <property type="match status" value="1"/>
</dbReference>
<dbReference type="SMART" id="SM00233">
    <property type="entry name" value="PH"/>
    <property type="match status" value="1"/>
</dbReference>
<keyword evidence="11" id="KW-1185">Reference proteome</keyword>
<dbReference type="InterPro" id="IPR015679">
    <property type="entry name" value="PLipase_D_fam"/>
</dbReference>
<protein>
    <recommendedName>
        <fullName evidence="2">phospholipase D</fullName>
        <ecNumber evidence="2">3.1.4.4</ecNumber>
    </recommendedName>
</protein>
<evidence type="ECO:0000259" key="9">
    <source>
        <dbReference type="PROSITE" id="PS50035"/>
    </source>
</evidence>
<feature type="compositionally biased region" description="Basic residues" evidence="7">
    <location>
        <begin position="1101"/>
        <end position="1110"/>
    </location>
</feature>
<feature type="region of interest" description="Disordered" evidence="7">
    <location>
        <begin position="1074"/>
        <end position="1131"/>
    </location>
</feature>
<feature type="domain" description="PH" evidence="8">
    <location>
        <begin position="312"/>
        <end position="434"/>
    </location>
</feature>
<feature type="compositionally biased region" description="Low complexity" evidence="7">
    <location>
        <begin position="1298"/>
        <end position="1316"/>
    </location>
</feature>
<evidence type="ECO:0000256" key="4">
    <source>
        <dbReference type="ARBA" id="ARBA00022801"/>
    </source>
</evidence>
<dbReference type="InterPro" id="IPR036871">
    <property type="entry name" value="PX_dom_sf"/>
</dbReference>
<comment type="catalytic activity">
    <reaction evidence="1">
        <text>a 1,2-diacyl-sn-glycero-3-phosphocholine + H2O = a 1,2-diacyl-sn-glycero-3-phosphate + choline + H(+)</text>
        <dbReference type="Rhea" id="RHEA:14445"/>
        <dbReference type="ChEBI" id="CHEBI:15354"/>
        <dbReference type="ChEBI" id="CHEBI:15377"/>
        <dbReference type="ChEBI" id="CHEBI:15378"/>
        <dbReference type="ChEBI" id="CHEBI:57643"/>
        <dbReference type="ChEBI" id="CHEBI:58608"/>
        <dbReference type="EC" id="3.1.4.4"/>
    </reaction>
</comment>
<comment type="caution">
    <text evidence="10">The sequence shown here is derived from an EMBL/GenBank/DDBJ whole genome shotgun (WGS) entry which is preliminary data.</text>
</comment>
<dbReference type="GO" id="GO:0004630">
    <property type="term" value="F:phospholipase D activity"/>
    <property type="evidence" value="ECO:0007669"/>
    <property type="project" value="UniProtKB-EC"/>
</dbReference>
<organism evidence="10 11">
    <name type="scientific">Smittium culicis</name>
    <dbReference type="NCBI Taxonomy" id="133412"/>
    <lineage>
        <taxon>Eukaryota</taxon>
        <taxon>Fungi</taxon>
        <taxon>Fungi incertae sedis</taxon>
        <taxon>Zoopagomycota</taxon>
        <taxon>Kickxellomycotina</taxon>
        <taxon>Harpellomycetes</taxon>
        <taxon>Harpellales</taxon>
        <taxon>Legeriomycetaceae</taxon>
        <taxon>Smittium</taxon>
    </lineage>
</organism>
<dbReference type="InterPro" id="IPR025202">
    <property type="entry name" value="PLD-like_dom"/>
</dbReference>
<dbReference type="Gene3D" id="3.30.870.10">
    <property type="entry name" value="Endonuclease Chain A"/>
    <property type="match status" value="3"/>
</dbReference>
<dbReference type="InterPro" id="IPR001736">
    <property type="entry name" value="PLipase_D/transphosphatidylase"/>
</dbReference>
<keyword evidence="5" id="KW-0442">Lipid degradation</keyword>
<reference evidence="11" key="1">
    <citation type="submission" date="2017-01" db="EMBL/GenBank/DDBJ databases">
        <authorList>
            <person name="Wang Y."/>
            <person name="White M."/>
            <person name="Kvist S."/>
            <person name="Moncalvo J.-M."/>
        </authorList>
    </citation>
    <scope>NUCLEOTIDE SEQUENCE [LARGE SCALE GENOMIC DNA]</scope>
    <source>
        <strain evidence="11">ID-206-W2</strain>
    </source>
</reference>
<dbReference type="Pfam" id="PF00614">
    <property type="entry name" value="PLDc"/>
    <property type="match status" value="1"/>
</dbReference>
<dbReference type="PROSITE" id="PS50035">
    <property type="entry name" value="PLD"/>
    <property type="match status" value="2"/>
</dbReference>
<feature type="region of interest" description="Disordered" evidence="7">
    <location>
        <begin position="1147"/>
        <end position="1166"/>
    </location>
</feature>
<dbReference type="EC" id="3.1.4.4" evidence="2"/>
<dbReference type="SMART" id="SM00155">
    <property type="entry name" value="PLDc"/>
    <property type="match status" value="2"/>
</dbReference>
<accession>A0A1R1X700</accession>
<dbReference type="GO" id="GO:0035091">
    <property type="term" value="F:phosphatidylinositol binding"/>
    <property type="evidence" value="ECO:0007669"/>
    <property type="project" value="InterPro"/>
</dbReference>
<dbReference type="Gene3D" id="3.30.1520.10">
    <property type="entry name" value="Phox-like domain"/>
    <property type="match status" value="1"/>
</dbReference>
<evidence type="ECO:0000256" key="2">
    <source>
        <dbReference type="ARBA" id="ARBA00012027"/>
    </source>
</evidence>
<evidence type="ECO:0000313" key="11">
    <source>
        <dbReference type="Proteomes" id="UP000187429"/>
    </source>
</evidence>
<dbReference type="PANTHER" id="PTHR18896:SF76">
    <property type="entry name" value="PHOSPHOLIPASE"/>
    <property type="match status" value="1"/>
</dbReference>
<dbReference type="GO" id="GO:0009395">
    <property type="term" value="P:phospholipid catabolic process"/>
    <property type="evidence" value="ECO:0007669"/>
    <property type="project" value="TreeGrafter"/>
</dbReference>
<feature type="region of interest" description="Disordered" evidence="7">
    <location>
        <begin position="1427"/>
        <end position="1466"/>
    </location>
</feature>
<keyword evidence="6" id="KW-0443">Lipid metabolism</keyword>
<feature type="compositionally biased region" description="Low complexity" evidence="7">
    <location>
        <begin position="1122"/>
        <end position="1131"/>
    </location>
</feature>
<feature type="compositionally biased region" description="Basic residues" evidence="7">
    <location>
        <begin position="1331"/>
        <end position="1343"/>
    </location>
</feature>
<keyword evidence="4" id="KW-0378">Hydrolase</keyword>
<evidence type="ECO:0000256" key="1">
    <source>
        <dbReference type="ARBA" id="ARBA00000798"/>
    </source>
</evidence>
<feature type="domain" description="PLD phosphodiesterase" evidence="9">
    <location>
        <begin position="550"/>
        <end position="577"/>
    </location>
</feature>
<dbReference type="InterPro" id="IPR001849">
    <property type="entry name" value="PH_domain"/>
</dbReference>
<name>A0A1R1X700_9FUNG</name>
<dbReference type="SUPFAM" id="SSF64268">
    <property type="entry name" value="PX domain"/>
    <property type="match status" value="1"/>
</dbReference>
<dbReference type="OrthoDB" id="14911at2759"/>
<feature type="region of interest" description="Disordered" evidence="7">
    <location>
        <begin position="1293"/>
        <end position="1374"/>
    </location>
</feature>
<dbReference type="Pfam" id="PF13091">
    <property type="entry name" value="PLDc_2"/>
    <property type="match status" value="1"/>
</dbReference>
<evidence type="ECO:0000256" key="7">
    <source>
        <dbReference type="SAM" id="MobiDB-lite"/>
    </source>
</evidence>
<evidence type="ECO:0000256" key="3">
    <source>
        <dbReference type="ARBA" id="ARBA00022737"/>
    </source>
</evidence>
<feature type="region of interest" description="Disordered" evidence="7">
    <location>
        <begin position="831"/>
        <end position="852"/>
    </location>
</feature>
<sequence>MSLDFPRNNNPTTSKPNKLKRIQSSITTTNQKIELSNLNRIPSHTEIIHLPISSNNESLHSPPSTNNNSTLYANNQNLLATNQIERERLDGFQSQSPSNLKNASEMRKRFKNAIVNSRYISKIQNITKKKKHEDIQPSGINGISEKILLAPFYYYSSIKSDIKSPYTIFNLCYTTIDLSDLVYDESKNFWNPEISLSVKYGPLNWKIYRKATDFIALHTLLTLKRIQFAGPFIPSFPKFLFYEIEKKWIKRKPFGDNSSSINNELNIAILNFINALDAYLKHLLENYGMYPSTELCTFLEISSFSLYNQINWKACEGYIYLNTNYNSSCLAPPWKRSKWKKRWLIIRDTFIYFADNVASMHPNELLLYNKKFSVKLIKPRKSIPIRSYRLKITNDSNSYIVGSDNERLILQFKADILLSIQNNPWIKINRFNSYAPERNNVPIGFFLSGADYFSSLADSIENAKSTIYIMGWWISPEIYLKRPPELYPTYRLDRLLKRKAEQGVKIYILIYKEVKISLSINSAHTKRKLGSLHKNIAVQRHPDHYAGGTTFWAHHEKLVVIDNTISYVGGIDLCFGRWDNHYHRGNDFPIYSLQLSQLRSNSNRPLSTLYQSNKFNDFNIHRSPDVDIRTSDINSLHLNSRVNFHTLNNETCTDLLSLSQASNPLASSPPLNQSDLAKTNSIGISKENSPASTASYKGKIIDLSYAISKYHIKYENFYGQDYSNPRVRDFVEVSNYNRTLVDRQSTPRMPWHDNQIQLVGLISRDISRHFIERWNFIKRFKSKHRKNVPLLFPMEEQSFAKSTEHIPFTSFKNSDYNNNKKIINSNKANIRTNITNSGPHSNNHQHPYSPDETTLVSSYVSKNRLYNCLAQITRSSAEWSSGIEKEASIYTAYLDLIKNSKHYIYIQNQFFISSTTSSNRVVKNLIAEALVNRIIIAHGKNEKFRVFVLLPLMPAFEGDLVNSSGATLRNIMHLQYRTICRGSDSILHKLKAKNIEMSDYICFYGLRMYDVITKYVFDRNLSNFKPNMPLEPNEWRELYLKRSVIEAYSKQSNDELPKTSVQSKLNEKISKIKSKVHFKDTKHSNYPQQVTSDEASSSRKPAPRPKKKKNVNTYTNIPDAENNNAASTSANKNNSVIISENSDEVDVPFSELKSPPKAKTKNSGIRNSSLLKNTFFNSKKSKNPDNPGFAIKKSRSMMSFPSPYQNFTSSRDKIAKENHPPPKLAHGETSASYLLSKRYHKHANKHLKNEYAQTSNDNNYLDYGSKVLKNLKINSFLANLPSKVNIHDISDRFKKSDSSNSDSYSDQSDSSHNYSDVDNYIIPDSPNNNRIQKHKKNKNHKLKGYSNDSSARFNSSSFYSESNPKRDNSRLLSTSENEENFDLYHDSDKSSENDLKHISCSSGSCSSVCSSDSEDVLQIYHKIIPDKPKEFPETDDNIDKNEPQSHAHTHRHHHHHHHNQNHHITSEHNEDVVVSPNEQIFNFKPVVQVVSEQVYVHCKLMIVDDRHIIIGSANINDRSMLGNRDSEICAIIEDRDIIDSKMNGKDFKVGKMAQEMRMNLLQRHLGINPTTEKYKILKDPLTDSYNNLIRGTAAKNTKLFREVFKCVPDSNVTDYEEYKQFLSFSEADIPYGHAKVKSEKELFESLGKLEEIDGNLVEFPLDFLKKEILELKVGDIESLIPYEIFT</sequence>
<evidence type="ECO:0000313" key="10">
    <source>
        <dbReference type="EMBL" id="OMJ10367.1"/>
    </source>
</evidence>
<evidence type="ECO:0000256" key="6">
    <source>
        <dbReference type="ARBA" id="ARBA00023098"/>
    </source>
</evidence>
<evidence type="ECO:0000256" key="5">
    <source>
        <dbReference type="ARBA" id="ARBA00022963"/>
    </source>
</evidence>
<evidence type="ECO:0000259" key="8">
    <source>
        <dbReference type="PROSITE" id="PS50003"/>
    </source>
</evidence>
<keyword evidence="3" id="KW-0677">Repeat</keyword>
<gene>
    <name evidence="10" type="ORF">AYI69_g10271</name>
</gene>
<dbReference type="SUPFAM" id="SSF56024">
    <property type="entry name" value="Phospholipase D/nuclease"/>
    <property type="match status" value="2"/>
</dbReference>
<feature type="compositionally biased region" description="Basic residues" evidence="7">
    <location>
        <begin position="1447"/>
        <end position="1461"/>
    </location>
</feature>
<dbReference type="CDD" id="cd09138">
    <property type="entry name" value="PLDc_vPLD1_2_yPLD_like_1"/>
    <property type="match status" value="1"/>
</dbReference>
<dbReference type="EMBL" id="LSSM01006642">
    <property type="protein sequence ID" value="OMJ10367.1"/>
    <property type="molecule type" value="Genomic_DNA"/>
</dbReference>
<dbReference type="Proteomes" id="UP000187429">
    <property type="component" value="Unassembled WGS sequence"/>
</dbReference>
<dbReference type="PANTHER" id="PTHR18896">
    <property type="entry name" value="PHOSPHOLIPASE D"/>
    <property type="match status" value="1"/>
</dbReference>
<feature type="domain" description="PLD phosphodiesterase" evidence="9">
    <location>
        <begin position="1492"/>
        <end position="1519"/>
    </location>
</feature>
<dbReference type="PROSITE" id="PS50003">
    <property type="entry name" value="PH_DOMAIN"/>
    <property type="match status" value="1"/>
</dbReference>
<feature type="compositionally biased region" description="Low complexity" evidence="7">
    <location>
        <begin position="1346"/>
        <end position="1362"/>
    </location>
</feature>
<proteinExistence type="predicted"/>
<feature type="compositionally biased region" description="Basic and acidic residues" evidence="7">
    <location>
        <begin position="1427"/>
        <end position="1445"/>
    </location>
</feature>